<dbReference type="AlphaFoldDB" id="X0Z0L7"/>
<dbReference type="GO" id="GO:0008270">
    <property type="term" value="F:zinc ion binding"/>
    <property type="evidence" value="ECO:0007669"/>
    <property type="project" value="InterPro"/>
</dbReference>
<feature type="non-terminal residue" evidence="4">
    <location>
        <position position="1"/>
    </location>
</feature>
<dbReference type="InterPro" id="IPR003796">
    <property type="entry name" value="RNR_NrdR-like"/>
</dbReference>
<organism evidence="4">
    <name type="scientific">marine sediment metagenome</name>
    <dbReference type="NCBI Taxonomy" id="412755"/>
    <lineage>
        <taxon>unclassified sequences</taxon>
        <taxon>metagenomes</taxon>
        <taxon>ecological metagenomes</taxon>
    </lineage>
</organism>
<dbReference type="PROSITE" id="PS51161">
    <property type="entry name" value="ATP_CONE"/>
    <property type="match status" value="1"/>
</dbReference>
<evidence type="ECO:0000259" key="3">
    <source>
        <dbReference type="PROSITE" id="PS51161"/>
    </source>
</evidence>
<comment type="caution">
    <text evidence="4">The sequence shown here is derived from an EMBL/GenBank/DDBJ whole genome shotgun (WGS) entry which is preliminary data.</text>
</comment>
<proteinExistence type="inferred from homology"/>
<dbReference type="GO" id="GO:0045892">
    <property type="term" value="P:negative regulation of DNA-templated transcription"/>
    <property type="evidence" value="ECO:0007669"/>
    <property type="project" value="InterPro"/>
</dbReference>
<dbReference type="PANTHER" id="PTHR30455">
    <property type="entry name" value="TRANSCRIPTIONAL REPRESSOR NRDR"/>
    <property type="match status" value="1"/>
</dbReference>
<dbReference type="NCBIfam" id="TIGR00244">
    <property type="entry name" value="transcriptional regulator NrdR"/>
    <property type="match status" value="1"/>
</dbReference>
<dbReference type="EMBL" id="BARS01057610">
    <property type="protein sequence ID" value="GAG42241.1"/>
    <property type="molecule type" value="Genomic_DNA"/>
</dbReference>
<sequence>CLSCSSRFTTYERLQPASLFVIKKDERREEFNRIKLLTGIRKACEKRPLPTGAVDKLADDIEAELYHLGRAEIPSAAIGDMVMERLKSLDYIAYIRFASIYREFTDITALKQEVDTLVGSQTETSHSTSQLPL</sequence>
<evidence type="ECO:0000313" key="4">
    <source>
        <dbReference type="EMBL" id="GAG42241.1"/>
    </source>
</evidence>
<name>X0Z0L7_9ZZZZ</name>
<protein>
    <recommendedName>
        <fullName evidence="3">ATP-cone domain-containing protein</fullName>
    </recommendedName>
</protein>
<dbReference type="GO" id="GO:0005524">
    <property type="term" value="F:ATP binding"/>
    <property type="evidence" value="ECO:0007669"/>
    <property type="project" value="UniProtKB-KW"/>
</dbReference>
<accession>X0Z0L7</accession>
<feature type="domain" description="ATP-cone" evidence="3">
    <location>
        <begin position="19"/>
        <end position="109"/>
    </location>
</feature>
<gene>
    <name evidence="4" type="ORF">S01H1_84399</name>
</gene>
<evidence type="ECO:0000256" key="1">
    <source>
        <dbReference type="ARBA" id="ARBA00022741"/>
    </source>
</evidence>
<dbReference type="HAMAP" id="MF_00440">
    <property type="entry name" value="NrdR"/>
    <property type="match status" value="1"/>
</dbReference>
<keyword evidence="2" id="KW-0067">ATP-binding</keyword>
<evidence type="ECO:0000256" key="2">
    <source>
        <dbReference type="ARBA" id="ARBA00022840"/>
    </source>
</evidence>
<reference evidence="4" key="1">
    <citation type="journal article" date="2014" name="Front. Microbiol.">
        <title>High frequency of phylogenetically diverse reductive dehalogenase-homologous genes in deep subseafloor sedimentary metagenomes.</title>
        <authorList>
            <person name="Kawai M."/>
            <person name="Futagami T."/>
            <person name="Toyoda A."/>
            <person name="Takaki Y."/>
            <person name="Nishi S."/>
            <person name="Hori S."/>
            <person name="Arai W."/>
            <person name="Tsubouchi T."/>
            <person name="Morono Y."/>
            <person name="Uchiyama I."/>
            <person name="Ito T."/>
            <person name="Fujiyama A."/>
            <person name="Inagaki F."/>
            <person name="Takami H."/>
        </authorList>
    </citation>
    <scope>NUCLEOTIDE SEQUENCE</scope>
    <source>
        <strain evidence="4">Expedition CK06-06</strain>
    </source>
</reference>
<dbReference type="InterPro" id="IPR005144">
    <property type="entry name" value="ATP-cone_dom"/>
</dbReference>
<keyword evidence="1" id="KW-0547">Nucleotide-binding</keyword>
<dbReference type="PANTHER" id="PTHR30455:SF2">
    <property type="entry name" value="TRANSCRIPTIONAL REPRESSOR NRDR"/>
    <property type="match status" value="1"/>
</dbReference>
<feature type="non-terminal residue" evidence="4">
    <location>
        <position position="133"/>
    </location>
</feature>
<dbReference type="Pfam" id="PF03477">
    <property type="entry name" value="ATP-cone"/>
    <property type="match status" value="1"/>
</dbReference>